<comment type="caution">
    <text evidence="7">The sequence shown here is derived from an EMBL/GenBank/DDBJ whole genome shotgun (WGS) entry which is preliminary data.</text>
</comment>
<dbReference type="Proteomes" id="UP001301388">
    <property type="component" value="Unassembled WGS sequence"/>
</dbReference>
<accession>A0ABU5TIF1</accession>
<gene>
    <name evidence="7" type="ORF">VB774_10425</name>
</gene>
<feature type="compositionally biased region" description="Polar residues" evidence="5">
    <location>
        <begin position="339"/>
        <end position="349"/>
    </location>
</feature>
<reference evidence="7 8" key="1">
    <citation type="submission" date="2023-12" db="EMBL/GenBank/DDBJ databases">
        <title>Baltic Sea Cyanobacteria.</title>
        <authorList>
            <person name="Delbaje E."/>
            <person name="Fewer D.P."/>
            <person name="Shishido T.K."/>
        </authorList>
    </citation>
    <scope>NUCLEOTIDE SEQUENCE [LARGE SCALE GENOMIC DNA]</scope>
    <source>
        <strain evidence="7 8">UHCC 0370</strain>
    </source>
</reference>
<proteinExistence type="predicted"/>
<feature type="compositionally biased region" description="Basic residues" evidence="5">
    <location>
        <begin position="280"/>
        <end position="289"/>
    </location>
</feature>
<dbReference type="Pfam" id="PF20466">
    <property type="entry name" value="MmeI_TRD"/>
    <property type="match status" value="1"/>
</dbReference>
<evidence type="ECO:0000313" key="8">
    <source>
        <dbReference type="Proteomes" id="UP001301388"/>
    </source>
</evidence>
<evidence type="ECO:0000256" key="1">
    <source>
        <dbReference type="ARBA" id="ARBA00011900"/>
    </source>
</evidence>
<dbReference type="PANTHER" id="PTHR33841:SF1">
    <property type="entry name" value="DNA METHYLTRANSFERASE A"/>
    <property type="match status" value="1"/>
</dbReference>
<feature type="region of interest" description="Disordered" evidence="5">
    <location>
        <begin position="317"/>
        <end position="349"/>
    </location>
</feature>
<dbReference type="InterPro" id="IPR050953">
    <property type="entry name" value="N4_N6_ade-DNA_methylase"/>
</dbReference>
<keyword evidence="2" id="KW-0489">Methyltransferase</keyword>
<dbReference type="InterPro" id="IPR046820">
    <property type="entry name" value="MmeI_TRD"/>
</dbReference>
<organism evidence="7 8">
    <name type="scientific">Pseudanabaena galeata UHCC 0370</name>
    <dbReference type="NCBI Taxonomy" id="3110310"/>
    <lineage>
        <taxon>Bacteria</taxon>
        <taxon>Bacillati</taxon>
        <taxon>Cyanobacteriota</taxon>
        <taxon>Cyanophyceae</taxon>
        <taxon>Pseudanabaenales</taxon>
        <taxon>Pseudanabaenaceae</taxon>
        <taxon>Pseudanabaena</taxon>
    </lineage>
</organism>
<keyword evidence="3" id="KW-0808">Transferase</keyword>
<dbReference type="EMBL" id="JAYGIE010000052">
    <property type="protein sequence ID" value="MEA5478034.1"/>
    <property type="molecule type" value="Genomic_DNA"/>
</dbReference>
<dbReference type="EC" id="2.1.1.72" evidence="1"/>
<evidence type="ECO:0000256" key="2">
    <source>
        <dbReference type="ARBA" id="ARBA00022603"/>
    </source>
</evidence>
<evidence type="ECO:0000256" key="5">
    <source>
        <dbReference type="SAM" id="MobiDB-lite"/>
    </source>
</evidence>
<feature type="region of interest" description="Disordered" evidence="5">
    <location>
        <begin position="254"/>
        <end position="289"/>
    </location>
</feature>
<evidence type="ECO:0000259" key="6">
    <source>
        <dbReference type="Pfam" id="PF20466"/>
    </source>
</evidence>
<dbReference type="PANTHER" id="PTHR33841">
    <property type="entry name" value="DNA METHYLTRANSFERASE YEEA-RELATED"/>
    <property type="match status" value="1"/>
</dbReference>
<feature type="domain" description="MmeI-like target recognition" evidence="6">
    <location>
        <begin position="15"/>
        <end position="171"/>
    </location>
</feature>
<feature type="compositionally biased region" description="Basic and acidic residues" evidence="5">
    <location>
        <begin position="317"/>
        <end position="327"/>
    </location>
</feature>
<keyword evidence="8" id="KW-1185">Reference proteome</keyword>
<evidence type="ECO:0000256" key="4">
    <source>
        <dbReference type="ARBA" id="ARBA00047942"/>
    </source>
</evidence>
<sequence length="349" mass="40850">MHFLSILPCSCSFENRYIGGEEVNSTPTHSHHRYVINFGEMTEDEARQYPDLIKIVEEKVKPARLKQNREIRARYWWRFGETTPALFRVIAPLDRVLVTNAQASTHLSFIFYSPKVVFANSLNVFPLNGYPDFSVLQSRIHELFAWYFSSSLEDRLRYNPSDCFETFPFPTNWENNPQLEAIGKEYYEYRAQLMISNNQGLTTTYNRFHDPDEYDSAILKLRDLHNQCDRAVLNAYGWTDLQPTCEFLLDYEDEEETDPFDSPSTGSGHRAQGSMAERSRSHRQKKKPYRYRWADEIRDEVLARLLALNEERYVEEVLRGDRGEGKSKKAKGKTKNKQPAANNLELQFP</sequence>
<evidence type="ECO:0000256" key="3">
    <source>
        <dbReference type="ARBA" id="ARBA00022679"/>
    </source>
</evidence>
<evidence type="ECO:0000313" key="7">
    <source>
        <dbReference type="EMBL" id="MEA5478034.1"/>
    </source>
</evidence>
<dbReference type="RefSeq" id="WP_323261613.1">
    <property type="nucleotide sequence ID" value="NZ_JAYGIE010000052.1"/>
</dbReference>
<name>A0ABU5TIF1_9CYAN</name>
<comment type="catalytic activity">
    <reaction evidence="4">
        <text>a 2'-deoxyadenosine in DNA + S-adenosyl-L-methionine = an N(6)-methyl-2'-deoxyadenosine in DNA + S-adenosyl-L-homocysteine + H(+)</text>
        <dbReference type="Rhea" id="RHEA:15197"/>
        <dbReference type="Rhea" id="RHEA-COMP:12418"/>
        <dbReference type="Rhea" id="RHEA-COMP:12419"/>
        <dbReference type="ChEBI" id="CHEBI:15378"/>
        <dbReference type="ChEBI" id="CHEBI:57856"/>
        <dbReference type="ChEBI" id="CHEBI:59789"/>
        <dbReference type="ChEBI" id="CHEBI:90615"/>
        <dbReference type="ChEBI" id="CHEBI:90616"/>
        <dbReference type="EC" id="2.1.1.72"/>
    </reaction>
</comment>
<protein>
    <recommendedName>
        <fullName evidence="1">site-specific DNA-methyltransferase (adenine-specific)</fullName>
        <ecNumber evidence="1">2.1.1.72</ecNumber>
    </recommendedName>
</protein>